<evidence type="ECO:0000313" key="1">
    <source>
        <dbReference type="EMBL" id="PJE69230.1"/>
    </source>
</evidence>
<name>A0A2M8L5W4_9BACT</name>
<dbReference type="AlphaFoldDB" id="A0A2M8L5W4"/>
<comment type="caution">
    <text evidence="1">The sequence shown here is derived from an EMBL/GenBank/DDBJ whole genome shotgun (WGS) entry which is preliminary data.</text>
</comment>
<accession>A0A2M8L5W4</accession>
<protein>
    <submittedName>
        <fullName evidence="1">Amine oxidase</fullName>
    </submittedName>
</protein>
<dbReference type="EMBL" id="PFEL01000041">
    <property type="protein sequence ID" value="PJE69230.1"/>
    <property type="molecule type" value="Genomic_DNA"/>
</dbReference>
<sequence>KFFKTKLPKMFGAISLILELKEKFFADGTYWLNINNANFPFVAVVEHTNFTNPKHYANHHLLYVGGYY</sequence>
<dbReference type="Proteomes" id="UP000229500">
    <property type="component" value="Unassembled WGS sequence"/>
</dbReference>
<evidence type="ECO:0000313" key="2">
    <source>
        <dbReference type="Proteomes" id="UP000229500"/>
    </source>
</evidence>
<gene>
    <name evidence="1" type="ORF">COU96_00875</name>
</gene>
<proteinExistence type="predicted"/>
<reference evidence="2" key="1">
    <citation type="submission" date="2017-09" db="EMBL/GenBank/DDBJ databases">
        <title>Depth-based differentiation of microbial function through sediment-hosted aquifers and enrichment of novel symbionts in the deep terrestrial subsurface.</title>
        <authorList>
            <person name="Probst A.J."/>
            <person name="Ladd B."/>
            <person name="Jarett J.K."/>
            <person name="Geller-Mcgrath D.E."/>
            <person name="Sieber C.M.K."/>
            <person name="Emerson J.B."/>
            <person name="Anantharaman K."/>
            <person name="Thomas B.C."/>
            <person name="Malmstrom R."/>
            <person name="Stieglmeier M."/>
            <person name="Klingl A."/>
            <person name="Woyke T."/>
            <person name="Ryan C.M."/>
            <person name="Banfield J.F."/>
        </authorList>
    </citation>
    <scope>NUCLEOTIDE SEQUENCE [LARGE SCALE GENOMIC DNA]</scope>
</reference>
<feature type="non-terminal residue" evidence="1">
    <location>
        <position position="1"/>
    </location>
</feature>
<organism evidence="1 2">
    <name type="scientific">Candidatus Shapirobacteria bacterium CG10_big_fil_rev_8_21_14_0_10_38_14</name>
    <dbReference type="NCBI Taxonomy" id="1974483"/>
    <lineage>
        <taxon>Bacteria</taxon>
        <taxon>Candidatus Shapironibacteriota</taxon>
    </lineage>
</organism>
<feature type="non-terminal residue" evidence="1">
    <location>
        <position position="68"/>
    </location>
</feature>